<dbReference type="GO" id="GO:0016818">
    <property type="term" value="F:hydrolase activity, acting on acid anhydrides, in phosphorus-containing anhydrides"/>
    <property type="evidence" value="ECO:0007669"/>
    <property type="project" value="InterPro"/>
</dbReference>
<dbReference type="GO" id="GO:0003676">
    <property type="term" value="F:nucleic acid binding"/>
    <property type="evidence" value="ECO:0007669"/>
    <property type="project" value="InterPro"/>
</dbReference>
<dbReference type="GO" id="GO:0008270">
    <property type="term" value="F:zinc ion binding"/>
    <property type="evidence" value="ECO:0007669"/>
    <property type="project" value="InterPro"/>
</dbReference>
<name>A0A174TPI5_ANAHA</name>
<reference evidence="4 5" key="1">
    <citation type="submission" date="2015-09" db="EMBL/GenBank/DDBJ databases">
        <authorList>
            <consortium name="Pathogen Informatics"/>
        </authorList>
    </citation>
    <scope>NUCLEOTIDE SEQUENCE [LARGE SCALE GENOMIC DNA]</scope>
    <source>
        <strain evidence="4 5">2789STDY5834908</strain>
    </source>
</reference>
<dbReference type="Gene3D" id="3.30.70.2330">
    <property type="match status" value="1"/>
</dbReference>
<evidence type="ECO:0000259" key="3">
    <source>
        <dbReference type="Pfam" id="PF08797"/>
    </source>
</evidence>
<evidence type="ECO:0000313" key="5">
    <source>
        <dbReference type="Proteomes" id="UP000095564"/>
    </source>
</evidence>
<dbReference type="InterPro" id="IPR014905">
    <property type="entry name" value="HIRAN"/>
</dbReference>
<dbReference type="AlphaFoldDB" id="A0A174TPI5"/>
<feature type="domain" description="HIRAN" evidence="3">
    <location>
        <begin position="4"/>
        <end position="57"/>
    </location>
</feature>
<organism evidence="4 5">
    <name type="scientific">Anaerostipes hadrus</name>
    <dbReference type="NCBI Taxonomy" id="649756"/>
    <lineage>
        <taxon>Bacteria</taxon>
        <taxon>Bacillati</taxon>
        <taxon>Bacillota</taxon>
        <taxon>Clostridia</taxon>
        <taxon>Lachnospirales</taxon>
        <taxon>Lachnospiraceae</taxon>
        <taxon>Anaerostipes</taxon>
    </lineage>
</organism>
<keyword evidence="2" id="KW-0378">Hydrolase</keyword>
<dbReference type="RefSeq" id="WP_081031073.1">
    <property type="nucleotide sequence ID" value="NZ_CZAU01000042.1"/>
</dbReference>
<evidence type="ECO:0000256" key="1">
    <source>
        <dbReference type="ARBA" id="ARBA00022723"/>
    </source>
</evidence>
<gene>
    <name evidence="4" type="ORF">ERS852520_03102</name>
</gene>
<dbReference type="EMBL" id="CZAU01000042">
    <property type="protein sequence ID" value="CUQ11782.1"/>
    <property type="molecule type" value="Genomic_DNA"/>
</dbReference>
<dbReference type="Pfam" id="PF08797">
    <property type="entry name" value="HIRAN"/>
    <property type="match status" value="1"/>
</dbReference>
<dbReference type="Proteomes" id="UP000095564">
    <property type="component" value="Unassembled WGS sequence"/>
</dbReference>
<protein>
    <submittedName>
        <fullName evidence="4">HIRAN domain</fullName>
    </submittedName>
</protein>
<dbReference type="OrthoDB" id="2988931at2"/>
<sequence>MAKTYFTLTGTKHYYGSDFLEKGMKIILEKEPDNEYDKEAIQVKMKGMGKIGYVANSPYTIIGDSMSAGRIYDRIDDKAKAKVVMVTSTGVLCRLSKKKKKKLLSELEPEHKAVTVKQDMVTEEKILEALRQIEE</sequence>
<accession>A0A174TPI5</accession>
<keyword evidence="1" id="KW-0479">Metal-binding</keyword>
<proteinExistence type="predicted"/>
<evidence type="ECO:0000313" key="4">
    <source>
        <dbReference type="EMBL" id="CUQ11782.1"/>
    </source>
</evidence>
<evidence type="ECO:0000256" key="2">
    <source>
        <dbReference type="ARBA" id="ARBA00022801"/>
    </source>
</evidence>